<evidence type="ECO:0000256" key="8">
    <source>
        <dbReference type="ARBA" id="ARBA00023136"/>
    </source>
</evidence>
<feature type="domain" description="Cadherin" evidence="11">
    <location>
        <begin position="898"/>
        <end position="999"/>
    </location>
</feature>
<feature type="domain" description="Cadherin" evidence="11">
    <location>
        <begin position="2118"/>
        <end position="2207"/>
    </location>
</feature>
<keyword evidence="13" id="KW-1185">Reference proteome</keyword>
<feature type="region of interest" description="Disordered" evidence="10">
    <location>
        <begin position="4225"/>
        <end position="4265"/>
    </location>
</feature>
<feature type="domain" description="Cadherin" evidence="11">
    <location>
        <begin position="14"/>
        <end position="105"/>
    </location>
</feature>
<protein>
    <recommendedName>
        <fullName evidence="11">Cadherin domain-containing protein</fullName>
    </recommendedName>
</protein>
<feature type="domain" description="Cadherin" evidence="11">
    <location>
        <begin position="114"/>
        <end position="199"/>
    </location>
</feature>
<dbReference type="InterPro" id="IPR002126">
    <property type="entry name" value="Cadherin-like_dom"/>
</dbReference>
<dbReference type="SMART" id="SM00191">
    <property type="entry name" value="Int_alpha"/>
    <property type="match status" value="14"/>
</dbReference>
<evidence type="ECO:0000256" key="2">
    <source>
        <dbReference type="ARBA" id="ARBA00022692"/>
    </source>
</evidence>
<dbReference type="InterPro" id="IPR006644">
    <property type="entry name" value="Cadg"/>
</dbReference>
<gene>
    <name evidence="12" type="ORF">D6851_08415</name>
</gene>
<feature type="domain" description="Cadherin" evidence="11">
    <location>
        <begin position="1515"/>
        <end position="1601"/>
    </location>
</feature>
<feature type="domain" description="Cadherin" evidence="11">
    <location>
        <begin position="999"/>
        <end position="1100"/>
    </location>
</feature>
<feature type="domain" description="Cadherin" evidence="11">
    <location>
        <begin position="2207"/>
        <end position="2307"/>
    </location>
</feature>
<evidence type="ECO:0000256" key="6">
    <source>
        <dbReference type="ARBA" id="ARBA00022889"/>
    </source>
</evidence>
<comment type="subcellular location">
    <subcellularLocation>
        <location evidence="1">Membrane</location>
    </subcellularLocation>
</comment>
<keyword evidence="3" id="KW-0732">Signal</keyword>
<dbReference type="InterPro" id="IPR013519">
    <property type="entry name" value="Int_alpha_beta-p"/>
</dbReference>
<feature type="domain" description="Cadherin" evidence="11">
    <location>
        <begin position="2004"/>
        <end position="2105"/>
    </location>
</feature>
<name>A0A420EJZ1_9SPHN</name>
<evidence type="ECO:0000256" key="4">
    <source>
        <dbReference type="ARBA" id="ARBA00022737"/>
    </source>
</evidence>
<feature type="domain" description="Cadherin" evidence="11">
    <location>
        <begin position="496"/>
        <end position="596"/>
    </location>
</feature>
<evidence type="ECO:0000259" key="11">
    <source>
        <dbReference type="PROSITE" id="PS50268"/>
    </source>
</evidence>
<dbReference type="Gene3D" id="2.130.10.130">
    <property type="entry name" value="Integrin alpha, N-terminal"/>
    <property type="match status" value="8"/>
</dbReference>
<feature type="domain" description="Cadherin" evidence="11">
    <location>
        <begin position="397"/>
        <end position="496"/>
    </location>
</feature>
<dbReference type="InterPro" id="IPR018511">
    <property type="entry name" value="Hemolysin-typ_Ca-bd_CS"/>
</dbReference>
<evidence type="ECO:0000256" key="10">
    <source>
        <dbReference type="SAM" id="MobiDB-lite"/>
    </source>
</evidence>
<feature type="domain" description="Cadherin" evidence="11">
    <location>
        <begin position="2409"/>
        <end position="2509"/>
    </location>
</feature>
<dbReference type="Pfam" id="PF17963">
    <property type="entry name" value="Big_9"/>
    <property type="match status" value="7"/>
</dbReference>
<keyword evidence="6" id="KW-0130">Cell adhesion</keyword>
<dbReference type="GO" id="GO:0007156">
    <property type="term" value="P:homophilic cell adhesion via plasma membrane adhesion molecules"/>
    <property type="evidence" value="ECO:0007669"/>
    <property type="project" value="InterPro"/>
</dbReference>
<evidence type="ECO:0000313" key="13">
    <source>
        <dbReference type="Proteomes" id="UP000284395"/>
    </source>
</evidence>
<feature type="domain" description="Cadherin" evidence="11">
    <location>
        <begin position="596"/>
        <end position="698"/>
    </location>
</feature>
<evidence type="ECO:0000256" key="1">
    <source>
        <dbReference type="ARBA" id="ARBA00004370"/>
    </source>
</evidence>
<dbReference type="InterPro" id="IPR015919">
    <property type="entry name" value="Cadherin-like_sf"/>
</dbReference>
<reference evidence="12 13" key="1">
    <citation type="submission" date="2018-09" db="EMBL/GenBank/DDBJ databases">
        <title>Altererythrobacter spongiae sp. nov., isolated from a marine sponge.</title>
        <authorList>
            <person name="Zhuang L."/>
            <person name="Luo L."/>
        </authorList>
    </citation>
    <scope>NUCLEOTIDE SEQUENCE [LARGE SCALE GENOMIC DNA]</scope>
    <source>
        <strain evidence="12 13">HN-Y73</strain>
    </source>
</reference>
<dbReference type="GO" id="GO:0005509">
    <property type="term" value="F:calcium ion binding"/>
    <property type="evidence" value="ECO:0007669"/>
    <property type="project" value="InterPro"/>
</dbReference>
<feature type="domain" description="Cadherin" evidence="11">
    <location>
        <begin position="2307"/>
        <end position="2409"/>
    </location>
</feature>
<feature type="domain" description="Cadherin" evidence="11">
    <location>
        <begin position="1401"/>
        <end position="1502"/>
    </location>
</feature>
<feature type="domain" description="Cadherin" evidence="11">
    <location>
        <begin position="310"/>
        <end position="398"/>
    </location>
</feature>
<feature type="domain" description="Cadherin" evidence="11">
    <location>
        <begin position="1903"/>
        <end position="2004"/>
    </location>
</feature>
<dbReference type="InterPro" id="IPR000413">
    <property type="entry name" value="Integrin_alpha"/>
</dbReference>
<feature type="domain" description="Cadherin" evidence="11">
    <location>
        <begin position="808"/>
        <end position="898"/>
    </location>
</feature>
<feature type="domain" description="Cadherin" evidence="11">
    <location>
        <begin position="698"/>
        <end position="797"/>
    </location>
</feature>
<dbReference type="PROSITE" id="PS00330">
    <property type="entry name" value="HEMOLYSIN_CALCIUM"/>
    <property type="match status" value="2"/>
</dbReference>
<evidence type="ECO:0000313" key="12">
    <source>
        <dbReference type="EMBL" id="RKF20970.1"/>
    </source>
</evidence>
<dbReference type="Proteomes" id="UP000284395">
    <property type="component" value="Unassembled WGS sequence"/>
</dbReference>
<dbReference type="InterPro" id="IPR011049">
    <property type="entry name" value="Serralysin-like_metalloprot_C"/>
</dbReference>
<accession>A0A420EJZ1</accession>
<keyword evidence="8" id="KW-0472">Membrane</keyword>
<feature type="domain" description="Cadherin" evidence="11">
    <location>
        <begin position="1115"/>
        <end position="1201"/>
    </location>
</feature>
<dbReference type="SMART" id="SM00736">
    <property type="entry name" value="CADG"/>
    <property type="match status" value="10"/>
</dbReference>
<feature type="domain" description="Cadherin" evidence="11">
    <location>
        <begin position="2623"/>
        <end position="2710"/>
    </location>
</feature>
<keyword evidence="9" id="KW-0325">Glycoprotein</keyword>
<keyword evidence="5" id="KW-0106">Calcium</keyword>
<evidence type="ECO:0000256" key="7">
    <source>
        <dbReference type="ARBA" id="ARBA00022989"/>
    </source>
</evidence>
<dbReference type="Pfam" id="PF00028">
    <property type="entry name" value="Cadherin"/>
    <property type="match status" value="3"/>
</dbReference>
<dbReference type="Pfam" id="PF01839">
    <property type="entry name" value="FG-GAP"/>
    <property type="match status" value="13"/>
</dbReference>
<dbReference type="PROSITE" id="PS51470">
    <property type="entry name" value="FG_GAP"/>
    <property type="match status" value="13"/>
</dbReference>
<keyword evidence="7" id="KW-1133">Transmembrane helix</keyword>
<dbReference type="OrthoDB" id="7417166at2"/>
<feature type="domain" description="Cadherin" evidence="11">
    <location>
        <begin position="1612"/>
        <end position="1702"/>
    </location>
</feature>
<dbReference type="InterPro" id="IPR050971">
    <property type="entry name" value="Cadherin-domain_protein"/>
</dbReference>
<dbReference type="Gene3D" id="2.60.40.60">
    <property type="entry name" value="Cadherins"/>
    <property type="match status" value="27"/>
</dbReference>
<dbReference type="InterPro" id="IPR028994">
    <property type="entry name" value="Integrin_alpha_N"/>
</dbReference>
<comment type="caution">
    <text evidence="12">The sequence shown here is derived from an EMBL/GenBank/DDBJ whole genome shotgun (WGS) entry which is preliminary data.</text>
</comment>
<feature type="domain" description="Cadherin" evidence="11">
    <location>
        <begin position="1314"/>
        <end position="1401"/>
    </location>
</feature>
<sequence length="4265" mass="435164">MSTGPSVYENVTDVLAISAEDGNGSSLTYAIAGGVDQDLFSINSNTGALFFKSAPDYDNPSDFGGDNLYQVLVEASNGEVTTTQMVSITVLDVEERPRIISSPDLTLSAGSISVLTVQAEDSDNDDLIWSLSNSGDSDLFEINADTGELSFLSAPDYSNPQDENGDNTYNVTVQVTDGSFVDSHTFNIRITSDNSAPVITSEAAFSVIENRQTVTTLNADDAEGDNLTYSIEGGDDADYFVIDENTGLLSFKSSPDFERPQDADGNNIYQLEIGVSDGKDMAVQDISVTVSNQNEVPEITSDLNITVQEESSHLGSVIAIDSDGESVTYSISGGDAPLFIIDGQTGELSFRDAPDFENPADADGNNVYEFQVTVTDGQDSITETVTVTVTNRNESPIIESDAAITLVENRSVVMNADAYDGDGDALNYSLEGSDAALFTISGTGELSFIEAPDYENPADIDENNIYDVTIVVTDGSNIVRHDVQIIVADRNEAPVLTGTDSFTLSENSRVAGQLLVADDEADLLAYSIAAGGDGAFFTINASGELSFRNAPDFENPSDANGDNIYELTVSVSDGKGGVTAVPVSVAVTGVNEAPVIISNSSISLQEGQAAALDVNATDADSGDILVYTIVAGGDGALFTIDEVTGELSFKTAPNYDAPQDADGNNVYELTVRVSDGNGESDEQAVTVEVTDVNNSPVITSDAAITLAENEVAVTSVTASDADGDTLTYALSGPDSAQFTINANTGELSFVTAPDYENPADANGDNVYELIVLVNDGDVTVEQDVTVTVSNLNDAPEIGGDGTFTLAEGVTLAGVVGASDDDDGDTLSFSLTGGADAALFTIDGSSGELRFVAAPDYEAPGDDDGDNVYEVEVTVSDGTVSTIRQMRVTVSDSNDLPQITSGAAVTVEENRSSVSVATASDADGDTLAWSIAGGVDGALFAIDETTGALRFIAAPDFEAPADFDGDNVYEVVLEVSDGNGGTASQTVLVTVSDANEAPTATGSAAVTLAENQSLATVIAASDVDGDTLTYAIAGGADAGLFTIDGSSGELRFVAAPDYESPADADGDNVYEVLVEVSDGNGGTVTQSVSVTVTDSNEAPVIESGGAISLGEGRMAVVTLAASDSDGDVLNWSITGGVDASLFVIDETTGALRFVDAPDYEAPADSDGDNVYELSVTVSDGNGKSVTEAVTVTITDKNEAPVITSDAGVTIVENRADVMSVEASDGDGDTLTYAIAGGVDAALFTIDGSTGALRFVSAPDYEAPGDADEDNVYRLKVSVSDGTSTSTQDVLVTVNDKNEAPVVTSDAAITLAENRTLVTTLDAADDDGDVLTWSITGGVDAGLFTIDASSGELRFVSAPDYEAPGDDDGDNVYELEVTVSDGTVVTSETITVTLSDANEAPVITGALDVTLAEDDVTPVTIAASDPDGDTLVWSIAGGVDAGLFTIDAGTGAISFVSAPDYGSPADADGDNVYELNVTVSDGNGKSVTEAVTITVTDTNEAPVITSGDTITLGENVTAVLSVTASDADGDALTYAIAGGADGALFTIDATGALAFRDAPDFEAPGDADGDNVYEVIVSVFDGVSTVQQNVTVSVTDSNDAPEIGGDGTFTLAEGVTLAGVVGASDDDDGDTLSFSLTGGADAALFTIDGSSGELRFVAAPDYEAPGDDDGDNVYEVEVTVSDGTVSTIRQMRVTVSDSNDLPQITSGAAVTVEENRSSVSVATASDADGDTLAWSIAGGVDGALFAIDETTGALRFIAAPDFEAPADFDGDNVYEVVLEVSDGNGGTASQTVLVTVSDANEGPFISSTDSFSVRENELGAFLVEATDDEGDTLSWTIVGGADRDSFVIDGSTGAVSFVSEPDFENPDDFDGDNIYEIIVEVSDGTRTTQQAISVAVTDENDVPVITSESAFTIQEERQAITAVEASDDDGDALIYEIVGGVDFRLFTIDNETGALSFIAPPDFENPEDFNQDNVYEVRVQVDDGNGGSVLQNITVTVLNENDAPVIISQAAITMAENSVNVSTIEAVDTDPADDLIYAIAGGADAALFTIDGTTGELAFITPPDFETPADDDGDNIYQLTVSVNDGTHVVTQDVTITITDANDPPVISSDAVVTLREGDTVVTTVAAADPDDDAASLVYGIASGYDGALFTIDAGTGELSLITPPDFENPSDADGDNIYEVMVTVTDGSNIVEQLIEVTVSNENEVPVISSDSSITIAENEKIAAVVEASDPDGDALVYGIAGGDDASLFAIDADTGELTFITAPDFEAPGDADGDNIYVLTVSVFDGSETVIQDVTITVTDANDPPLITSEADISLNENITSVSTVAASDIDDDVSTLVYALAGGDDVSLFTIDAATGELSFITAPDFENPTDANGDNVYQLIVSVSDGLNTTEQEVTVTITDANDAPVITSDADVTLAEDEAASFDMVADDDDGDTLSYAIIAGDDAALFTIDAVTGEVSFITAPDFEAPADSDGDNVYEIIVEVDDGVASVQQAVTITVTDANEAPVITSDAAITLAEAETEVVQVTSEDADTDDTLTYAIAGGADSALFVIDAQTGELSFISVPDFENPSDADTDNVYEVTVSVSDGTDITEQNVTVTITDSNDPPVFSSSDAVSSAENETVVTTIAATDPNSDVISYSIVGGADKDLFVINAITGEVSFLTAPDFENPGDADGNNIYEIIVEADDGLKGTQQALTITITDAQDAPVIDSEAILDLAENETTLQIEARDDDGDTLVYAIAGGADSALFSIDATTGELSFVAAPDFENPGDADGDNLYDLLIEVSDGTDIVQKAISINVTDAVEGIDTSILAETQGFIIQGDTIDDGTGYSVSSLGDVNGDGYDDLLVGANYGDDGGLNAGETYVIFGQSGGIGTLLAGRRILDLTTLTPAQGFIIQGDMAGDQLGYSVSDAGDVNGDGFADIIVGAYQGDDGGVDAGEAYVVFGNASGFGELTGTRRVLDLTTLSEAQGFIIQGDTGGDTLGFSVSSAGDINGDGYDDLIVGARGGDDGGSNAGEAYVVFGSAALMGDEESGRKVIDVTTLTASEGFIIEGGANGDRLGYSVSSAGDFNGDGYDDLLISANYGDDTGVDGGQTYIVYGTDSGFGIDVSGRQVLRVGSLTSDLGLVLQGDAAMQAGMSVSDAGDVNSDGYDDVIVGAKGGAYVVFGRKNGSGSVTLDANGRQTIGLGSMLAAEGFLLTGTGDDGLGYAVSSGGDVNGDGFADLIVGTYLADSDGVDSGTAYVLFGSDQGFGTAIDGQQVVDVTSLSSDQGFAILGDVAGDGLGRAVSSAGDINGDGYSDIVVGAYLGDDGGSNAGEAYVIYGSAEMGAQGEQAAQSLTGTVSADILIGGNGDDVITGGGGLDVIRAGAGDDRITLTDFTFEDIHGGRGFDSLVLDGAGLNFDLTAILPGDLRSVEAIDLTGSGDNVLTISGENLLDISDWRMDGEAYMLVTGDAGDSVVTQGFTYGGTQIYEGVTYNLYERGYANLLVAQDVAVANNAAGIAPVIDTSILKEHYGFIVQGDEADDRLGYRSMQNMGDVNGDGYDDWIVGAYQNDEGGTNTGAAYVLFGGAGGFGTPDATGRRVIDLSSLSASQGFAILGENTDDYLGYSVSSAGDVNGDGYADVIVGAYRNDEGGGYAGAAYVLFGKASGFGTVDLGSGLSASDGFKIIGDASGDSLGYSVSSAGDVNGDGYDDLIVGAYYNDDGGTNTGTAYVLFGKASGFGTVDTSSSLSASDGFKIYGDNDSDYLGQSVSSAGDVNGDGYADVIVGAYGNDAGGSAAGAAYVLFGKASGFGTVDLGSGLSASDGFKITGDASNDYLGMSVSSAGDVNGDGYADVIVGAYANDDGGSDDEGAAYVIFGKASGFGTVDLGSGLSASDGFKIMGAAVDDYLGYSVSSAGDVNGDGYADLIIGAYQNDAGGSDAGAAYVIFGKASGFGTVDLDTLTAADGFIIQGDMAGDNLGRTVSSAGDIDGDGYDDLLVGAFYGDDGGEDAGEVYVLYGSALYGQQGEQEGRYLNGMVTSDVLVGGNGDDTLIGAGGADSLHGGAGDDLITVADLSFLEIDGGRGMDTLGVTASGATLDLTTTLPAKIQSVEVIDLTGTGNNTLIVDAASVFDVSGWRMGGEAWMIVEGNAGDTVTATGFTANGTYVNDGVTYNLYESGNANLLVSQDMAATLASMAPVAASADAYGLSVEDYSTDTAADLDAPVEDQAVLAGFSSALDMGSPASVMPGDQPAATGDPATDTHMDTDLAGLHDPSHTDDIVS</sequence>
<feature type="domain" description="Cadherin" evidence="11">
    <location>
        <begin position="1216"/>
        <end position="1301"/>
    </location>
</feature>
<evidence type="ECO:0000256" key="5">
    <source>
        <dbReference type="ARBA" id="ARBA00022837"/>
    </source>
</evidence>
<dbReference type="SMART" id="SM00112">
    <property type="entry name" value="CA"/>
    <property type="match status" value="28"/>
</dbReference>
<evidence type="ECO:0000256" key="9">
    <source>
        <dbReference type="ARBA" id="ARBA00023180"/>
    </source>
</evidence>
<dbReference type="InterPro" id="IPR040853">
    <property type="entry name" value="RapA2_cadherin-like"/>
</dbReference>
<dbReference type="PANTHER" id="PTHR24025">
    <property type="entry name" value="DESMOGLEIN FAMILY MEMBER"/>
    <property type="match status" value="1"/>
</dbReference>
<dbReference type="SUPFAM" id="SSF69318">
    <property type="entry name" value="Integrin alpha N-terminal domain"/>
    <property type="match status" value="4"/>
</dbReference>
<dbReference type="PRINTS" id="PR01185">
    <property type="entry name" value="INTEGRINA"/>
</dbReference>
<proteinExistence type="predicted"/>
<dbReference type="GO" id="GO:0008305">
    <property type="term" value="C:integrin complex"/>
    <property type="evidence" value="ECO:0007669"/>
    <property type="project" value="InterPro"/>
</dbReference>
<dbReference type="PANTHER" id="PTHR24025:SF23">
    <property type="entry name" value="NEURAL-CADHERIN"/>
    <property type="match status" value="1"/>
</dbReference>
<dbReference type="GO" id="GO:0005911">
    <property type="term" value="C:cell-cell junction"/>
    <property type="evidence" value="ECO:0007669"/>
    <property type="project" value="TreeGrafter"/>
</dbReference>
<dbReference type="Pfam" id="PF17803">
    <property type="entry name" value="Cadherin_4"/>
    <property type="match status" value="4"/>
</dbReference>
<dbReference type="NCBIfam" id="TIGR01965">
    <property type="entry name" value="VCBS_repeat"/>
    <property type="match status" value="2"/>
</dbReference>
<dbReference type="InterPro" id="IPR013517">
    <property type="entry name" value="FG-GAP"/>
</dbReference>
<dbReference type="InterPro" id="IPR010221">
    <property type="entry name" value="VCBS_dom"/>
</dbReference>
<dbReference type="SUPFAM" id="SSF49313">
    <property type="entry name" value="Cadherin-like"/>
    <property type="match status" value="27"/>
</dbReference>
<feature type="compositionally biased region" description="Basic and acidic residues" evidence="10">
    <location>
        <begin position="4256"/>
        <end position="4265"/>
    </location>
</feature>
<dbReference type="CDD" id="cd11304">
    <property type="entry name" value="Cadherin_repeat"/>
    <property type="match status" value="27"/>
</dbReference>
<feature type="domain" description="Cadherin" evidence="11">
    <location>
        <begin position="1803"/>
        <end position="1903"/>
    </location>
</feature>
<feature type="domain" description="Cadherin" evidence="11">
    <location>
        <begin position="2522"/>
        <end position="2610"/>
    </location>
</feature>
<feature type="domain" description="Cadherin" evidence="11">
    <location>
        <begin position="2725"/>
        <end position="2812"/>
    </location>
</feature>
<keyword evidence="2" id="KW-0812">Transmembrane</keyword>
<feature type="domain" description="Cadherin" evidence="11">
    <location>
        <begin position="1702"/>
        <end position="1803"/>
    </location>
</feature>
<keyword evidence="4" id="KW-0677">Repeat</keyword>
<dbReference type="EMBL" id="RAPF01000004">
    <property type="protein sequence ID" value="RKF20970.1"/>
    <property type="molecule type" value="Genomic_DNA"/>
</dbReference>
<dbReference type="PROSITE" id="PS50268">
    <property type="entry name" value="CADHERIN_2"/>
    <property type="match status" value="28"/>
</dbReference>
<dbReference type="SUPFAM" id="SSF51120">
    <property type="entry name" value="beta-Roll"/>
    <property type="match status" value="2"/>
</dbReference>
<organism evidence="12 13">
    <name type="scientific">Altericroceibacterium spongiae</name>
    <dbReference type="NCBI Taxonomy" id="2320269"/>
    <lineage>
        <taxon>Bacteria</taxon>
        <taxon>Pseudomonadati</taxon>
        <taxon>Pseudomonadota</taxon>
        <taxon>Alphaproteobacteria</taxon>
        <taxon>Sphingomonadales</taxon>
        <taxon>Erythrobacteraceae</taxon>
        <taxon>Altericroceibacterium</taxon>
    </lineage>
</organism>
<feature type="domain" description="Cadherin" evidence="11">
    <location>
        <begin position="206"/>
        <end position="299"/>
    </location>
</feature>
<evidence type="ECO:0000256" key="3">
    <source>
        <dbReference type="ARBA" id="ARBA00022729"/>
    </source>
</evidence>